<keyword evidence="3" id="KW-1185">Reference proteome</keyword>
<dbReference type="eggNOG" id="COG1196">
    <property type="taxonomic scope" value="Bacteria"/>
</dbReference>
<dbReference type="RefSeq" id="WP_015185506.1">
    <property type="nucleotide sequence ID" value="NC_019738.1"/>
</dbReference>
<evidence type="ECO:0000259" key="1">
    <source>
        <dbReference type="Pfam" id="PF05050"/>
    </source>
</evidence>
<sequence length="243" mass="28504">MPTIKGALRRLKEAFQVACFPNKFYIYPKDKYLYHNLSYSQEGEDMMLARFFLEQTQGFYVDVGAHHPQRFSNTYYFYLKGWRGINIDAMPGSMENFNKLRPEDINLEFPISDSNQTLTYYEFNEPALNGFCEKTAHERDGLRHYKIIDEKKLITYTLAEILDKYLPLNQEIDFLNIDVEGLDCQVLKSNNWQKYRPKMVLIEDLNLSSLSCIEESTVAAFMNKQDYKLYGKSVCTLIFTAKS</sequence>
<gene>
    <name evidence="2" type="ORF">Mic7113_5752</name>
</gene>
<dbReference type="SUPFAM" id="SSF53335">
    <property type="entry name" value="S-adenosyl-L-methionine-dependent methyltransferases"/>
    <property type="match status" value="1"/>
</dbReference>
<dbReference type="InterPro" id="IPR053202">
    <property type="entry name" value="EGF_Rcpt_Signaling_Reg"/>
</dbReference>
<dbReference type="PANTHER" id="PTHR34009:SF2">
    <property type="entry name" value="PROTEIN STAR"/>
    <property type="match status" value="1"/>
</dbReference>
<accession>K9WPA0</accession>
<name>K9WPA0_9CYAN</name>
<dbReference type="AlphaFoldDB" id="K9WPA0"/>
<evidence type="ECO:0000313" key="3">
    <source>
        <dbReference type="Proteomes" id="UP000010471"/>
    </source>
</evidence>
<dbReference type="GO" id="GO:0005737">
    <property type="term" value="C:cytoplasm"/>
    <property type="evidence" value="ECO:0007669"/>
    <property type="project" value="GOC"/>
</dbReference>
<dbReference type="HOGENOM" id="CLU_049570_2_0_3"/>
<dbReference type="GO" id="GO:0016197">
    <property type="term" value="P:endosomal transport"/>
    <property type="evidence" value="ECO:0007669"/>
    <property type="project" value="TreeGrafter"/>
</dbReference>
<feature type="domain" description="Methyltransferase FkbM" evidence="1">
    <location>
        <begin position="62"/>
        <end position="227"/>
    </location>
</feature>
<dbReference type="Gene3D" id="3.40.50.150">
    <property type="entry name" value="Vaccinia Virus protein VP39"/>
    <property type="match status" value="1"/>
</dbReference>
<evidence type="ECO:0000313" key="2">
    <source>
        <dbReference type="EMBL" id="AFZ21377.1"/>
    </source>
</evidence>
<dbReference type="Proteomes" id="UP000010471">
    <property type="component" value="Chromosome"/>
</dbReference>
<dbReference type="STRING" id="1173027.Mic7113_5752"/>
<dbReference type="PANTHER" id="PTHR34009">
    <property type="entry name" value="PROTEIN STAR"/>
    <property type="match status" value="1"/>
</dbReference>
<dbReference type="Pfam" id="PF05050">
    <property type="entry name" value="Methyltransf_21"/>
    <property type="match status" value="1"/>
</dbReference>
<dbReference type="EMBL" id="CP003630">
    <property type="protein sequence ID" value="AFZ21377.1"/>
    <property type="molecule type" value="Genomic_DNA"/>
</dbReference>
<reference evidence="2 3" key="1">
    <citation type="submission" date="2012-06" db="EMBL/GenBank/DDBJ databases">
        <title>Finished chromosome of genome of Microcoleus sp. PCC 7113.</title>
        <authorList>
            <consortium name="US DOE Joint Genome Institute"/>
            <person name="Gugger M."/>
            <person name="Coursin T."/>
            <person name="Rippka R."/>
            <person name="Tandeau De Marsac N."/>
            <person name="Huntemann M."/>
            <person name="Wei C.-L."/>
            <person name="Han J."/>
            <person name="Detter J.C."/>
            <person name="Han C."/>
            <person name="Tapia R."/>
            <person name="Chen A."/>
            <person name="Kyrpides N."/>
            <person name="Mavromatis K."/>
            <person name="Markowitz V."/>
            <person name="Szeto E."/>
            <person name="Ivanova N."/>
            <person name="Pagani I."/>
            <person name="Pati A."/>
            <person name="Goodwin L."/>
            <person name="Nordberg H.P."/>
            <person name="Cantor M.N."/>
            <person name="Hua S.X."/>
            <person name="Woyke T."/>
            <person name="Kerfeld C.A."/>
        </authorList>
    </citation>
    <scope>NUCLEOTIDE SEQUENCE [LARGE SCALE GENOMIC DNA]</scope>
    <source>
        <strain evidence="2 3">PCC 7113</strain>
    </source>
</reference>
<dbReference type="KEGG" id="mic:Mic7113_5752"/>
<organism evidence="2 3">
    <name type="scientific">Allocoleopsis franciscana PCC 7113</name>
    <dbReference type="NCBI Taxonomy" id="1173027"/>
    <lineage>
        <taxon>Bacteria</taxon>
        <taxon>Bacillati</taxon>
        <taxon>Cyanobacteriota</taxon>
        <taxon>Cyanophyceae</taxon>
        <taxon>Coleofasciculales</taxon>
        <taxon>Coleofasciculaceae</taxon>
        <taxon>Allocoleopsis</taxon>
        <taxon>Allocoleopsis franciscana</taxon>
    </lineage>
</organism>
<dbReference type="InterPro" id="IPR029063">
    <property type="entry name" value="SAM-dependent_MTases_sf"/>
</dbReference>
<dbReference type="GO" id="GO:0005886">
    <property type="term" value="C:plasma membrane"/>
    <property type="evidence" value="ECO:0007669"/>
    <property type="project" value="TreeGrafter"/>
</dbReference>
<dbReference type="GO" id="GO:0006888">
    <property type="term" value="P:endoplasmic reticulum to Golgi vesicle-mediated transport"/>
    <property type="evidence" value="ECO:0007669"/>
    <property type="project" value="TreeGrafter"/>
</dbReference>
<dbReference type="PATRIC" id="fig|1173027.3.peg.6368"/>
<protein>
    <recommendedName>
        <fullName evidence="1">Methyltransferase FkbM domain-containing protein</fullName>
    </recommendedName>
</protein>
<dbReference type="InterPro" id="IPR006342">
    <property type="entry name" value="FkbM_mtfrase"/>
</dbReference>
<proteinExistence type="predicted"/>